<dbReference type="FunFam" id="3.90.100.10:FF:000001">
    <property type="entry name" value="Lysine decarboxylase, inducible"/>
    <property type="match status" value="1"/>
</dbReference>
<dbReference type="EMBL" id="WTQQ01001320">
    <property type="protein sequence ID" value="MWR92081.1"/>
    <property type="molecule type" value="Genomic_DNA"/>
</dbReference>
<evidence type="ECO:0000259" key="4">
    <source>
        <dbReference type="Pfam" id="PF01276"/>
    </source>
</evidence>
<evidence type="ECO:0000256" key="2">
    <source>
        <dbReference type="ARBA" id="ARBA00022898"/>
    </source>
</evidence>
<feature type="domain" description="Orn/Lys/Arg decarboxylase C-terminal" evidence="5">
    <location>
        <begin position="112"/>
        <end position="242"/>
    </location>
</feature>
<dbReference type="Gene3D" id="3.90.100.10">
    <property type="entry name" value="Orn/Lys/Arg decarboxylase, C-terminal domain"/>
    <property type="match status" value="1"/>
</dbReference>
<evidence type="ECO:0000256" key="1">
    <source>
        <dbReference type="ARBA" id="ARBA00022793"/>
    </source>
</evidence>
<dbReference type="GO" id="GO:0006527">
    <property type="term" value="P:L-arginine catabolic process"/>
    <property type="evidence" value="ECO:0007669"/>
    <property type="project" value="TreeGrafter"/>
</dbReference>
<dbReference type="GO" id="GO:0005829">
    <property type="term" value="C:cytosol"/>
    <property type="evidence" value="ECO:0007669"/>
    <property type="project" value="TreeGrafter"/>
</dbReference>
<dbReference type="AlphaFoldDB" id="A0A6N8NQB8"/>
<keyword evidence="2" id="KW-0663">Pyridoxal phosphate</keyword>
<evidence type="ECO:0000313" key="8">
    <source>
        <dbReference type="Proteomes" id="UP000436482"/>
    </source>
</evidence>
<dbReference type="Pfam" id="PF03711">
    <property type="entry name" value="OKR_DC_1_C"/>
    <property type="match status" value="1"/>
</dbReference>
<dbReference type="Pfam" id="PF01276">
    <property type="entry name" value="OKR_DC_1"/>
    <property type="match status" value="1"/>
</dbReference>
<protein>
    <submittedName>
        <fullName evidence="6">Lysine decarboxylase LdcC</fullName>
    </submittedName>
</protein>
<evidence type="ECO:0000256" key="3">
    <source>
        <dbReference type="ARBA" id="ARBA00023239"/>
    </source>
</evidence>
<dbReference type="InterPro" id="IPR008286">
    <property type="entry name" value="Prn/Lys/Arg_de-COase_C"/>
</dbReference>
<dbReference type="EMBL" id="WTQQ01001317">
    <property type="protein sequence ID" value="MWR92078.1"/>
    <property type="molecule type" value="Genomic_DNA"/>
</dbReference>
<keyword evidence="1" id="KW-0210">Decarboxylase</keyword>
<feature type="non-terminal residue" evidence="6">
    <location>
        <position position="1"/>
    </location>
</feature>
<dbReference type="InterPro" id="IPR036633">
    <property type="entry name" value="Prn/Lys/Arg_de-COase_C_sf"/>
</dbReference>
<reference evidence="6 8" key="1">
    <citation type="submission" date="2019-12" db="EMBL/GenBank/DDBJ databases">
        <title>Enteriobacteria Tanzani isolates_8377-8380.</title>
        <authorList>
            <person name="Subbiah M."/>
            <person name="Call D."/>
        </authorList>
    </citation>
    <scope>NUCLEOTIDE SEQUENCE [LARGE SCALE GENOMIC DNA]</scope>
    <source>
        <strain evidence="6 8">8379wE6</strain>
    </source>
</reference>
<dbReference type="SUPFAM" id="SSF53383">
    <property type="entry name" value="PLP-dependent transferases"/>
    <property type="match status" value="1"/>
</dbReference>
<dbReference type="InterPro" id="IPR011193">
    <property type="entry name" value="Orn/lys/arg_de-COase"/>
</dbReference>
<name>A0A6N8NQB8_ECOLX</name>
<dbReference type="InterPro" id="IPR015424">
    <property type="entry name" value="PyrdxlP-dep_Trfase"/>
</dbReference>
<evidence type="ECO:0000259" key="5">
    <source>
        <dbReference type="Pfam" id="PF03711"/>
    </source>
</evidence>
<dbReference type="InterPro" id="IPR015422">
    <property type="entry name" value="PyrdxlP-dep_Trfase_small"/>
</dbReference>
<keyword evidence="3" id="KW-0456">Lyase</keyword>
<feature type="domain" description="Orn/Lys/Arg decarboxylases family 1 pyridoxal-P attachment site" evidence="4">
    <location>
        <begin position="1"/>
        <end position="87"/>
    </location>
</feature>
<sequence>VDEAECWPVAPGEQWHGFNDADADHMFLDPVKVTILTPGMDEQGNMSEEGIPAALVAKFLDERGIVVEKTGPYNLLFLFSIGIDKTKAMGLLRGLTEFKRSYDLNLRIKNMLPDLYAEDPDFYRNMRIQDLAQGIHKLIRKHDLPGLMLRAFDTLPEMIMTPHQAWQRQIKGEVETIALEQLVGRVSANMILPYPPGVPLLMPGEMLTKESRTVLDFLLMLCSVGQHYPGFETDIHGAKQDEDGVYRVRVLKMAG</sequence>
<evidence type="ECO:0000313" key="6">
    <source>
        <dbReference type="EMBL" id="MWR92078.1"/>
    </source>
</evidence>
<gene>
    <name evidence="6" type="primary">ldcC</name>
    <name evidence="6" type="ORF">GP979_27990</name>
    <name evidence="7" type="ORF">GP979_28005</name>
</gene>
<accession>A0A6N8NQB8</accession>
<dbReference type="Gene3D" id="3.90.1150.10">
    <property type="entry name" value="Aspartate Aminotransferase, domain 1"/>
    <property type="match status" value="1"/>
</dbReference>
<dbReference type="PANTHER" id="PTHR45229:SF3">
    <property type="entry name" value="BIODEGRADATIVE ARGININE DECARBOXYLASE"/>
    <property type="match status" value="1"/>
</dbReference>
<dbReference type="PANTHER" id="PTHR45229">
    <property type="entry name" value="CONSTITUTIVE ORNITHINE DECARBOXYLASE"/>
    <property type="match status" value="1"/>
</dbReference>
<organism evidence="6 8">
    <name type="scientific">Escherichia coli</name>
    <dbReference type="NCBI Taxonomy" id="562"/>
    <lineage>
        <taxon>Bacteria</taxon>
        <taxon>Pseudomonadati</taxon>
        <taxon>Pseudomonadota</taxon>
        <taxon>Gammaproteobacteria</taxon>
        <taxon>Enterobacterales</taxon>
        <taxon>Enterobacteriaceae</taxon>
        <taxon>Escherichia</taxon>
    </lineage>
</organism>
<evidence type="ECO:0000313" key="7">
    <source>
        <dbReference type="EMBL" id="MWR92081.1"/>
    </source>
</evidence>
<dbReference type="Proteomes" id="UP000436482">
    <property type="component" value="Unassembled WGS sequence"/>
</dbReference>
<dbReference type="GO" id="GO:0030170">
    <property type="term" value="F:pyridoxal phosphate binding"/>
    <property type="evidence" value="ECO:0007669"/>
    <property type="project" value="TreeGrafter"/>
</dbReference>
<comment type="caution">
    <text evidence="6">The sequence shown here is derived from an EMBL/GenBank/DDBJ whole genome shotgun (WGS) entry which is preliminary data.</text>
</comment>
<dbReference type="InterPro" id="IPR000310">
    <property type="entry name" value="Orn/Lys/Arg_deCO2ase_major_dom"/>
</dbReference>
<proteinExistence type="predicted"/>
<dbReference type="SUPFAM" id="SSF55904">
    <property type="entry name" value="Ornithine decarboxylase C-terminal domain"/>
    <property type="match status" value="1"/>
</dbReference>
<dbReference type="GO" id="GO:0008792">
    <property type="term" value="F:arginine decarboxylase activity"/>
    <property type="evidence" value="ECO:0007669"/>
    <property type="project" value="TreeGrafter"/>
</dbReference>